<dbReference type="PATRIC" id="fig|1423782.4.peg.328"/>
<dbReference type="Proteomes" id="UP000051412">
    <property type="component" value="Unassembled WGS sequence"/>
</dbReference>
<evidence type="ECO:0000313" key="2">
    <source>
        <dbReference type="Proteomes" id="UP000051412"/>
    </source>
</evidence>
<name>A0A0R1X9N2_9LACO</name>
<dbReference type="STRING" id="1423782.FD32_GL000321"/>
<keyword evidence="2" id="KW-1185">Reference proteome</keyword>
<protein>
    <submittedName>
        <fullName evidence="1">Uncharacterized protein</fullName>
    </submittedName>
</protein>
<dbReference type="InterPro" id="IPR008949">
    <property type="entry name" value="Isoprenoid_synthase_dom_sf"/>
</dbReference>
<gene>
    <name evidence="1" type="ORF">FD32_GL000321</name>
</gene>
<dbReference type="EMBL" id="AZGM01000077">
    <property type="protein sequence ID" value="KRM26672.1"/>
    <property type="molecule type" value="Genomic_DNA"/>
</dbReference>
<sequence>MTSFKVDERFMTGLAPLLRQMPPLVTNQLDLQLGQSQREFRLALFQSFSRLNQQELTVDQVNAAQLAELLALAAEINLSSFQPAKLTPGAMAVQKGNSYVASYLIAQFVNRLAKVGTPPQMIEELTVDGGDFILAQLQRLRFNFNQRFKISDYLADAKARPGMLASITAREATALTKNDGTVIQLSGQIGQNLGTIEAIKDELAQVEKSSDYFTSMVTAGQYPLPLLFAIQNHPTWFNDFFGQAHRPPQARFDDAYQMTLAHLTDAKGIVTDLTSQVQLDINVLPVELQSPLNQLINEL</sequence>
<accession>A0A0R1X9N2</accession>
<evidence type="ECO:0000313" key="1">
    <source>
        <dbReference type="EMBL" id="KRM26672.1"/>
    </source>
</evidence>
<dbReference type="Gene3D" id="1.10.600.10">
    <property type="entry name" value="Farnesyl Diphosphate Synthase"/>
    <property type="match status" value="1"/>
</dbReference>
<comment type="caution">
    <text evidence="1">The sequence shown here is derived from an EMBL/GenBank/DDBJ whole genome shotgun (WGS) entry which is preliminary data.</text>
</comment>
<dbReference type="AlphaFoldDB" id="A0A0R1X9N2"/>
<dbReference type="RefSeq" id="WP_047769722.1">
    <property type="nucleotide sequence ID" value="NZ_AZGM01000077.1"/>
</dbReference>
<dbReference type="OrthoDB" id="2320639at2"/>
<reference evidence="1 2" key="1">
    <citation type="journal article" date="2015" name="Genome Announc.">
        <title>Expanding the biotechnology potential of lactobacilli through comparative genomics of 213 strains and associated genera.</title>
        <authorList>
            <person name="Sun Z."/>
            <person name="Harris H.M."/>
            <person name="McCann A."/>
            <person name="Guo C."/>
            <person name="Argimon S."/>
            <person name="Zhang W."/>
            <person name="Yang X."/>
            <person name="Jeffery I.B."/>
            <person name="Cooney J.C."/>
            <person name="Kagawa T.F."/>
            <person name="Liu W."/>
            <person name="Song Y."/>
            <person name="Salvetti E."/>
            <person name="Wrobel A."/>
            <person name="Rasinkangas P."/>
            <person name="Parkhill J."/>
            <person name="Rea M.C."/>
            <person name="O'Sullivan O."/>
            <person name="Ritari J."/>
            <person name="Douillard F.P."/>
            <person name="Paul Ross R."/>
            <person name="Yang R."/>
            <person name="Briner A.E."/>
            <person name="Felis G.E."/>
            <person name="de Vos W.M."/>
            <person name="Barrangou R."/>
            <person name="Klaenhammer T.R."/>
            <person name="Caufield P.W."/>
            <person name="Cui Y."/>
            <person name="Zhang H."/>
            <person name="O'Toole P.W."/>
        </authorList>
    </citation>
    <scope>NUCLEOTIDE SEQUENCE [LARGE SCALE GENOMIC DNA]</scope>
    <source>
        <strain evidence="1 2">DSM 6035</strain>
    </source>
</reference>
<proteinExistence type="predicted"/>
<organism evidence="1 2">
    <name type="scientific">Limosilactobacillus panis DSM 6035</name>
    <dbReference type="NCBI Taxonomy" id="1423782"/>
    <lineage>
        <taxon>Bacteria</taxon>
        <taxon>Bacillati</taxon>
        <taxon>Bacillota</taxon>
        <taxon>Bacilli</taxon>
        <taxon>Lactobacillales</taxon>
        <taxon>Lactobacillaceae</taxon>
        <taxon>Limosilactobacillus</taxon>
    </lineage>
</organism>